<evidence type="ECO:0000259" key="9">
    <source>
        <dbReference type="Pfam" id="PF05504"/>
    </source>
</evidence>
<evidence type="ECO:0000256" key="8">
    <source>
        <dbReference type="SAM" id="Coils"/>
    </source>
</evidence>
<dbReference type="EMBL" id="SLXK01000044">
    <property type="protein sequence ID" value="TCP21299.1"/>
    <property type="molecule type" value="Genomic_DNA"/>
</dbReference>
<dbReference type="Pfam" id="PF25198">
    <property type="entry name" value="Spore_GerAC_N"/>
    <property type="match status" value="1"/>
</dbReference>
<sequence length="354" mass="40332">MKRVNKTLITAMFLLTFLSGCWDIKDIDQRNLPLVIGIAKADNNEYKVTAQIPIPKLSGQTQSGPMSRIVTSKGESFSSALGQIKTNSEDAVDYSHVRLIVIQKNLTKNQKELRQLIKFLMDSKEIPMKAMLAITNDHIEKLLSNINDKLGVDSTSLYDFFNKGAGWAPEISSAPIWEVYRSLFSYTEDITIPVVDSGKDTVLNYKGAAVLKKGKITQRISPNENQLINLFQNKSAKGKIESVGFASVMVTKSTIENKTVMKNNKPLVYSDLNLKIDILERKADITNNQIRERLEKLTQKQFYHIFKQAQKSNTDIFGFGQYFRDQIPYDDLKNWRGKYYPKLKVNFQVHVSME</sequence>
<keyword evidence="4" id="KW-0732">Signal</keyword>
<dbReference type="PANTHER" id="PTHR35789">
    <property type="entry name" value="SPORE GERMINATION PROTEIN B3"/>
    <property type="match status" value="1"/>
</dbReference>
<evidence type="ECO:0000256" key="7">
    <source>
        <dbReference type="ARBA" id="ARBA00023288"/>
    </source>
</evidence>
<dbReference type="OrthoDB" id="9816067at2"/>
<protein>
    <submittedName>
        <fullName evidence="11">Ger(X)C family germination protein</fullName>
    </submittedName>
</protein>
<dbReference type="AlphaFoldDB" id="A0A4R2NIF6"/>
<reference evidence="11 12" key="1">
    <citation type="submission" date="2019-03" db="EMBL/GenBank/DDBJ databases">
        <title>Genomic Encyclopedia of Type Strains, Phase IV (KMG-IV): sequencing the most valuable type-strain genomes for metagenomic binning, comparative biology and taxonomic classification.</title>
        <authorList>
            <person name="Goeker M."/>
        </authorList>
    </citation>
    <scope>NUCLEOTIDE SEQUENCE [LARGE SCALE GENOMIC DNA]</scope>
    <source>
        <strain evidence="11 12">DSM 19377</strain>
    </source>
</reference>
<accession>A0A4R2NIF6</accession>
<evidence type="ECO:0000313" key="11">
    <source>
        <dbReference type="EMBL" id="TCP21299.1"/>
    </source>
</evidence>
<dbReference type="PANTHER" id="PTHR35789:SF1">
    <property type="entry name" value="SPORE GERMINATION PROTEIN B3"/>
    <property type="match status" value="1"/>
</dbReference>
<keyword evidence="7" id="KW-0449">Lipoprotein</keyword>
<evidence type="ECO:0000313" key="12">
    <source>
        <dbReference type="Proteomes" id="UP000295416"/>
    </source>
</evidence>
<evidence type="ECO:0000256" key="1">
    <source>
        <dbReference type="ARBA" id="ARBA00004635"/>
    </source>
</evidence>
<evidence type="ECO:0000256" key="4">
    <source>
        <dbReference type="ARBA" id="ARBA00022729"/>
    </source>
</evidence>
<dbReference type="GO" id="GO:0016020">
    <property type="term" value="C:membrane"/>
    <property type="evidence" value="ECO:0007669"/>
    <property type="project" value="UniProtKB-SubCell"/>
</dbReference>
<keyword evidence="12" id="KW-1185">Reference proteome</keyword>
<dbReference type="Gene3D" id="3.30.300.210">
    <property type="entry name" value="Nutrient germinant receptor protein C, domain 3"/>
    <property type="match status" value="1"/>
</dbReference>
<organism evidence="11 12">
    <name type="scientific">Scopulibacillus darangshiensis</name>
    <dbReference type="NCBI Taxonomy" id="442528"/>
    <lineage>
        <taxon>Bacteria</taxon>
        <taxon>Bacillati</taxon>
        <taxon>Bacillota</taxon>
        <taxon>Bacilli</taxon>
        <taxon>Bacillales</taxon>
        <taxon>Sporolactobacillaceae</taxon>
        <taxon>Scopulibacillus</taxon>
    </lineage>
</organism>
<dbReference type="Proteomes" id="UP000295416">
    <property type="component" value="Unassembled WGS sequence"/>
</dbReference>
<evidence type="ECO:0000256" key="5">
    <source>
        <dbReference type="ARBA" id="ARBA00023136"/>
    </source>
</evidence>
<keyword evidence="6" id="KW-0564">Palmitate</keyword>
<keyword evidence="3" id="KW-0309">Germination</keyword>
<evidence type="ECO:0000256" key="6">
    <source>
        <dbReference type="ARBA" id="ARBA00023139"/>
    </source>
</evidence>
<feature type="coiled-coil region" evidence="8">
    <location>
        <begin position="269"/>
        <end position="300"/>
    </location>
</feature>
<dbReference type="InterPro" id="IPR038501">
    <property type="entry name" value="Spore_GerAC_C_sf"/>
</dbReference>
<comment type="caution">
    <text evidence="11">The sequence shown here is derived from an EMBL/GenBank/DDBJ whole genome shotgun (WGS) entry which is preliminary data.</text>
</comment>
<dbReference type="InterPro" id="IPR057336">
    <property type="entry name" value="GerAC_N"/>
</dbReference>
<dbReference type="GO" id="GO:0009847">
    <property type="term" value="P:spore germination"/>
    <property type="evidence" value="ECO:0007669"/>
    <property type="project" value="InterPro"/>
</dbReference>
<dbReference type="InterPro" id="IPR046953">
    <property type="entry name" value="Spore_GerAC-like_C"/>
</dbReference>
<gene>
    <name evidence="11" type="ORF">EV207_14424</name>
</gene>
<evidence type="ECO:0000256" key="2">
    <source>
        <dbReference type="ARBA" id="ARBA00007886"/>
    </source>
</evidence>
<comment type="similarity">
    <text evidence="2">Belongs to the GerABKC lipoprotein family.</text>
</comment>
<dbReference type="NCBIfam" id="TIGR02887">
    <property type="entry name" value="spore_ger_x_C"/>
    <property type="match status" value="1"/>
</dbReference>
<name>A0A4R2NIF6_9BACL</name>
<dbReference type="InterPro" id="IPR008844">
    <property type="entry name" value="Spore_GerAC-like"/>
</dbReference>
<dbReference type="Pfam" id="PF05504">
    <property type="entry name" value="Spore_GerAC"/>
    <property type="match status" value="1"/>
</dbReference>
<evidence type="ECO:0000259" key="10">
    <source>
        <dbReference type="Pfam" id="PF25198"/>
    </source>
</evidence>
<proteinExistence type="inferred from homology"/>
<feature type="domain" description="Spore germination protein N-terminal" evidence="10">
    <location>
        <begin position="23"/>
        <end position="196"/>
    </location>
</feature>
<keyword evidence="8" id="KW-0175">Coiled coil</keyword>
<evidence type="ECO:0000256" key="3">
    <source>
        <dbReference type="ARBA" id="ARBA00022544"/>
    </source>
</evidence>
<feature type="domain" description="Spore germination GerAC-like C-terminal" evidence="9">
    <location>
        <begin position="206"/>
        <end position="353"/>
    </location>
</feature>
<comment type="subcellular location">
    <subcellularLocation>
        <location evidence="1">Membrane</location>
        <topology evidence="1">Lipid-anchor</topology>
    </subcellularLocation>
</comment>
<keyword evidence="5" id="KW-0472">Membrane</keyword>
<dbReference type="RefSeq" id="WP_132747824.1">
    <property type="nucleotide sequence ID" value="NZ_SLXK01000044.1"/>
</dbReference>
<dbReference type="PROSITE" id="PS51257">
    <property type="entry name" value="PROKAR_LIPOPROTEIN"/>
    <property type="match status" value="1"/>
</dbReference>